<sequence length="580" mass="63757">MKRITIKALLYIGFTVLVVLLAVNSWISLKSLDRAQERMDNMVNVAAEKVKVSGRMRANLLELDLLEKNELLVKSNSKRDEIERERESTYNDIIEQYEYINSLISTDYGNEVMGDFYAALENYMSVTRRVQSMLNIAEERNLSEEEMFAVSHQAYLILEREGDEKLMKAEASLKEVISFNDNEMIDAVTKSAALYTSSRNQLLVLLSISFVIAIAVATVIIMRLNQVIRLATQIGEGNLNQHFDPSTSDNDLYGVLRAMNHRLRETVAEIQEASRNVASGSVEMSSTGQQIAQGATEQAASLEEVSSSMEEMTANISQTADNARQTEQIAHQAAQDAQSTGDAVRESVSAMQEIAEKIGIIEDIARQTNLLALNAAIEAARAGEHGKGFTVVAAEVRKLAERSQRAAGEIVERSRNTLTVSEKAGEMLIQLVPNIQRTSGLVQEISAACVEQDKGASEINKALQQLDQVVQQSAASAEEMAATSEELSAQAEQMTTTVEFFKIDQHHTHSAASSGVPRYNRNARTRQSESQPSKGTSGGTHHSGQSSQQHFSQSASAKSNRSAAGHGVDIDLDDEDFVRY</sequence>
<evidence type="ECO:0000256" key="5">
    <source>
        <dbReference type="PROSITE-ProRule" id="PRU00284"/>
    </source>
</evidence>
<keyword evidence="7" id="KW-0812">Transmembrane</keyword>
<comment type="caution">
    <text evidence="9">The sequence shown here is derived from an EMBL/GenBank/DDBJ whole genome shotgun (WGS) entry which is preliminary data.</text>
</comment>
<dbReference type="InterPro" id="IPR004090">
    <property type="entry name" value="Chemotax_Me-accpt_rcpt"/>
</dbReference>
<feature type="compositionally biased region" description="Polar residues" evidence="6">
    <location>
        <begin position="319"/>
        <end position="341"/>
    </location>
</feature>
<gene>
    <name evidence="9" type="ORF">BFW38_06715</name>
</gene>
<keyword evidence="2" id="KW-0145">Chemotaxis</keyword>
<feature type="region of interest" description="Disordered" evidence="6">
    <location>
        <begin position="507"/>
        <end position="580"/>
    </location>
</feature>
<dbReference type="Gene3D" id="1.10.287.950">
    <property type="entry name" value="Methyl-accepting chemotaxis protein"/>
    <property type="match status" value="1"/>
</dbReference>
<feature type="compositionally biased region" description="Low complexity" evidence="6">
    <location>
        <begin position="533"/>
        <end position="559"/>
    </location>
</feature>
<feature type="compositionally biased region" description="Acidic residues" evidence="6">
    <location>
        <begin position="570"/>
        <end position="580"/>
    </location>
</feature>
<dbReference type="PANTHER" id="PTHR43531">
    <property type="entry name" value="PROTEIN ICFG"/>
    <property type="match status" value="1"/>
</dbReference>
<dbReference type="PRINTS" id="PR00260">
    <property type="entry name" value="CHEMTRNSDUCR"/>
</dbReference>
<dbReference type="GO" id="GO:0005886">
    <property type="term" value="C:plasma membrane"/>
    <property type="evidence" value="ECO:0007669"/>
    <property type="project" value="TreeGrafter"/>
</dbReference>
<evidence type="ECO:0000256" key="2">
    <source>
        <dbReference type="ARBA" id="ARBA00022500"/>
    </source>
</evidence>
<accession>A0A1E2V8T5</accession>
<evidence type="ECO:0000313" key="10">
    <source>
        <dbReference type="Proteomes" id="UP000094291"/>
    </source>
</evidence>
<dbReference type="InterPro" id="IPR024478">
    <property type="entry name" value="HlyB_4HB_MCP"/>
</dbReference>
<dbReference type="Proteomes" id="UP000094291">
    <property type="component" value="Unassembled WGS sequence"/>
</dbReference>
<dbReference type="FunFam" id="1.10.287.950:FF:000001">
    <property type="entry name" value="Methyl-accepting chemotaxis sensory transducer"/>
    <property type="match status" value="1"/>
</dbReference>
<dbReference type="GO" id="GO:0006935">
    <property type="term" value="P:chemotaxis"/>
    <property type="evidence" value="ECO:0007669"/>
    <property type="project" value="UniProtKB-KW"/>
</dbReference>
<comment type="subcellular location">
    <subcellularLocation>
        <location evidence="1">Membrane</location>
    </subcellularLocation>
</comment>
<feature type="transmembrane region" description="Helical" evidence="7">
    <location>
        <begin position="6"/>
        <end position="29"/>
    </location>
</feature>
<comment type="similarity">
    <text evidence="4">Belongs to the methyl-accepting chemotaxis (MCP) protein family.</text>
</comment>
<evidence type="ECO:0000256" key="7">
    <source>
        <dbReference type="SAM" id="Phobius"/>
    </source>
</evidence>
<keyword evidence="10" id="KW-1185">Reference proteome</keyword>
<keyword evidence="7" id="KW-0472">Membrane</keyword>
<dbReference type="SMART" id="SM00283">
    <property type="entry name" value="MA"/>
    <property type="match status" value="1"/>
</dbReference>
<name>A0A1E2V8T5_9GAMM</name>
<dbReference type="EMBL" id="MDTQ01000001">
    <property type="protein sequence ID" value="ODC03282.1"/>
    <property type="molecule type" value="Genomic_DNA"/>
</dbReference>
<feature type="transmembrane region" description="Helical" evidence="7">
    <location>
        <begin position="202"/>
        <end position="224"/>
    </location>
</feature>
<evidence type="ECO:0000259" key="8">
    <source>
        <dbReference type="PROSITE" id="PS50111"/>
    </source>
</evidence>
<dbReference type="STRING" id="197479.BFW38_06715"/>
<organism evidence="9 10">
    <name type="scientific">Terasakiispira papahanaumokuakeensis</name>
    <dbReference type="NCBI Taxonomy" id="197479"/>
    <lineage>
        <taxon>Bacteria</taxon>
        <taxon>Pseudomonadati</taxon>
        <taxon>Pseudomonadota</taxon>
        <taxon>Gammaproteobacteria</taxon>
        <taxon>Oceanospirillales</taxon>
        <taxon>Terasakiispira</taxon>
    </lineage>
</organism>
<dbReference type="InterPro" id="IPR004089">
    <property type="entry name" value="MCPsignal_dom"/>
</dbReference>
<dbReference type="Pfam" id="PF12729">
    <property type="entry name" value="4HB_MCP_1"/>
    <property type="match status" value="1"/>
</dbReference>
<dbReference type="SUPFAM" id="SSF58104">
    <property type="entry name" value="Methyl-accepting chemotaxis protein (MCP) signaling domain"/>
    <property type="match status" value="1"/>
</dbReference>
<evidence type="ECO:0000256" key="3">
    <source>
        <dbReference type="ARBA" id="ARBA00023224"/>
    </source>
</evidence>
<reference evidence="9 10" key="1">
    <citation type="submission" date="2016-08" db="EMBL/GenBank/DDBJ databases">
        <authorList>
            <person name="Seilhamer J.J."/>
        </authorList>
    </citation>
    <scope>NUCLEOTIDE SEQUENCE [LARGE SCALE GENOMIC DNA]</scope>
    <source>
        <strain evidence="9 10">PH27A</strain>
    </source>
</reference>
<keyword evidence="3 5" id="KW-0807">Transducer</keyword>
<feature type="region of interest" description="Disordered" evidence="6">
    <location>
        <begin position="319"/>
        <end position="343"/>
    </location>
</feature>
<dbReference type="PANTHER" id="PTHR43531:SF11">
    <property type="entry name" value="METHYL-ACCEPTING CHEMOTAXIS PROTEIN 3"/>
    <property type="match status" value="1"/>
</dbReference>
<keyword evidence="7" id="KW-1133">Transmembrane helix</keyword>
<protein>
    <recommendedName>
        <fullName evidence="8">Methyl-accepting transducer domain-containing protein</fullName>
    </recommendedName>
</protein>
<proteinExistence type="inferred from homology"/>
<dbReference type="AlphaFoldDB" id="A0A1E2V8T5"/>
<evidence type="ECO:0000256" key="6">
    <source>
        <dbReference type="SAM" id="MobiDB-lite"/>
    </source>
</evidence>
<evidence type="ECO:0000313" key="9">
    <source>
        <dbReference type="EMBL" id="ODC03282.1"/>
    </source>
</evidence>
<dbReference type="Pfam" id="PF00015">
    <property type="entry name" value="MCPsignal"/>
    <property type="match status" value="1"/>
</dbReference>
<dbReference type="GO" id="GO:0004888">
    <property type="term" value="F:transmembrane signaling receptor activity"/>
    <property type="evidence" value="ECO:0007669"/>
    <property type="project" value="InterPro"/>
</dbReference>
<evidence type="ECO:0000256" key="1">
    <source>
        <dbReference type="ARBA" id="ARBA00004370"/>
    </source>
</evidence>
<dbReference type="PROSITE" id="PS50111">
    <property type="entry name" value="CHEMOTAXIS_TRANSDUC_2"/>
    <property type="match status" value="1"/>
</dbReference>
<dbReference type="GO" id="GO:0007165">
    <property type="term" value="P:signal transduction"/>
    <property type="evidence" value="ECO:0007669"/>
    <property type="project" value="UniProtKB-KW"/>
</dbReference>
<dbReference type="OrthoDB" id="9795078at2"/>
<evidence type="ECO:0000256" key="4">
    <source>
        <dbReference type="ARBA" id="ARBA00029447"/>
    </source>
</evidence>
<feature type="domain" description="Methyl-accepting transducer" evidence="8">
    <location>
        <begin position="273"/>
        <end position="488"/>
    </location>
</feature>
<dbReference type="InterPro" id="IPR051310">
    <property type="entry name" value="MCP_chemotaxis"/>
</dbReference>